<comment type="catalytic activity">
    <reaction evidence="1">
        <text>an N-(ADP-alpha-D-ribosyl)-thymidine in DNA + H2O = a thymidine in DNA + ADP-D-ribose</text>
        <dbReference type="Rhea" id="RHEA:71655"/>
        <dbReference type="Rhea" id="RHEA-COMP:13556"/>
        <dbReference type="Rhea" id="RHEA-COMP:18051"/>
        <dbReference type="ChEBI" id="CHEBI:15377"/>
        <dbReference type="ChEBI" id="CHEBI:57967"/>
        <dbReference type="ChEBI" id="CHEBI:137386"/>
        <dbReference type="ChEBI" id="CHEBI:191199"/>
    </reaction>
    <physiologicalReaction direction="left-to-right" evidence="1">
        <dbReference type="Rhea" id="RHEA:71656"/>
    </physiologicalReaction>
</comment>
<dbReference type="Proteomes" id="UP000829194">
    <property type="component" value="Chromosome"/>
</dbReference>
<organism evidence="3 4">
    <name type="scientific">Lysobacter gummosus</name>
    <dbReference type="NCBI Taxonomy" id="262324"/>
    <lineage>
        <taxon>Bacteria</taxon>
        <taxon>Pseudomonadati</taxon>
        <taxon>Pseudomonadota</taxon>
        <taxon>Gammaproteobacteria</taxon>
        <taxon>Lysobacterales</taxon>
        <taxon>Lysobacteraceae</taxon>
        <taxon>Lysobacter</taxon>
    </lineage>
</organism>
<feature type="domain" description="Macro" evidence="2">
    <location>
        <begin position="1"/>
        <end position="156"/>
    </location>
</feature>
<dbReference type="SUPFAM" id="SSF52949">
    <property type="entry name" value="Macro domain-like"/>
    <property type="match status" value="1"/>
</dbReference>
<accession>A0ABY3XCC1</accession>
<evidence type="ECO:0000256" key="1">
    <source>
        <dbReference type="ARBA" id="ARBA00035885"/>
    </source>
</evidence>
<reference evidence="3 4" key="1">
    <citation type="submission" date="2022-03" db="EMBL/GenBank/DDBJ databases">
        <title>Complete genome sequence of Lysobacter capsici VKM B-2533 and Lysobacter gummosus 10.1.1, promising sources of lytic agents.</title>
        <authorList>
            <person name="Tarlachkov S.V."/>
            <person name="Kudryakova I.V."/>
            <person name="Afoshin A.S."/>
            <person name="Leontyevskaya E.A."/>
            <person name="Leontyevskaya N.V."/>
        </authorList>
    </citation>
    <scope>NUCLEOTIDE SEQUENCE [LARGE SCALE GENOMIC DNA]</scope>
    <source>
        <strain evidence="3 4">10.1.1</strain>
    </source>
</reference>
<dbReference type="CDD" id="cd02901">
    <property type="entry name" value="Macro_Poa1p-like"/>
    <property type="match status" value="1"/>
</dbReference>
<name>A0ABY3XCC1_9GAMM</name>
<dbReference type="InterPro" id="IPR043472">
    <property type="entry name" value="Macro_dom-like"/>
</dbReference>
<gene>
    <name evidence="3" type="ORF">MOV92_16405</name>
</gene>
<sequence>MIKITRGNLLKADVDALVNTVNTQGVMGKGIALQFKRAFPKAFAQYEAACARGEVKVGHVHIVDAGGLVGGPKWIVNFPTKAHWRAKSKLVDIKTGLVDLVAACLRLEIRSIAVPPLGCGLGGLSWSDVRPLIERAFEAVPQVDVHLYPPEGAPLAVDMPTNTKRPEMTAGRAALVSLIRRYQDGLMDPFVSLLEVHKLMYFLQEAGQPLRLQYTEGRYGPYAKNLRQVLICVEGHYLQGYGDGADSPTKIIDIMDGAVEAAENFLRDMPDVGEKIERVASLIDGYEDAYGLELLSSVHWVMCQSAEARDSAEGALQKVHEWNDRKSRLLKPEHIRQAWSHLHAASWGSESRSAIH</sequence>
<dbReference type="PANTHER" id="PTHR12521">
    <property type="entry name" value="PROTEIN C6ORF130"/>
    <property type="match status" value="1"/>
</dbReference>
<evidence type="ECO:0000313" key="4">
    <source>
        <dbReference type="Proteomes" id="UP000829194"/>
    </source>
</evidence>
<evidence type="ECO:0000259" key="2">
    <source>
        <dbReference type="PROSITE" id="PS51154"/>
    </source>
</evidence>
<evidence type="ECO:0000313" key="3">
    <source>
        <dbReference type="EMBL" id="UNP28071.1"/>
    </source>
</evidence>
<dbReference type="PANTHER" id="PTHR12521:SF0">
    <property type="entry name" value="ADP-RIBOSE GLYCOHYDROLASE OARD1"/>
    <property type="match status" value="1"/>
</dbReference>
<dbReference type="InterPro" id="IPR002589">
    <property type="entry name" value="Macro_dom"/>
</dbReference>
<dbReference type="RefSeq" id="WP_057943719.1">
    <property type="nucleotide sequence ID" value="NZ_CP011131.1"/>
</dbReference>
<proteinExistence type="predicted"/>
<protein>
    <submittedName>
        <fullName evidence="3">Macro domain-containing protein</fullName>
    </submittedName>
</protein>
<dbReference type="SMART" id="SM00506">
    <property type="entry name" value="A1pp"/>
    <property type="match status" value="1"/>
</dbReference>
<dbReference type="PROSITE" id="PS51154">
    <property type="entry name" value="MACRO"/>
    <property type="match status" value="1"/>
</dbReference>
<dbReference type="InterPro" id="IPR050892">
    <property type="entry name" value="ADP-ribose_metab_enzymes"/>
</dbReference>
<keyword evidence="4" id="KW-1185">Reference proteome</keyword>
<dbReference type="Gene3D" id="3.40.220.10">
    <property type="entry name" value="Leucine Aminopeptidase, subunit E, domain 1"/>
    <property type="match status" value="1"/>
</dbReference>
<dbReference type="EMBL" id="CP093547">
    <property type="protein sequence ID" value="UNP28071.1"/>
    <property type="molecule type" value="Genomic_DNA"/>
</dbReference>
<dbReference type="Pfam" id="PF01661">
    <property type="entry name" value="Macro"/>
    <property type="match status" value="1"/>
</dbReference>